<accession>A0AAG5DFB0</accession>
<evidence type="ECO:0000256" key="3">
    <source>
        <dbReference type="ARBA" id="ARBA00022989"/>
    </source>
</evidence>
<evidence type="ECO:0000256" key="1">
    <source>
        <dbReference type="ARBA" id="ARBA00004141"/>
    </source>
</evidence>
<dbReference type="PRINTS" id="PR00259">
    <property type="entry name" value="TMFOUR"/>
</dbReference>
<dbReference type="SUPFAM" id="SSF48652">
    <property type="entry name" value="Tetraspanin"/>
    <property type="match status" value="1"/>
</dbReference>
<keyword evidence="3 6" id="KW-1133">Transmembrane helix</keyword>
<dbReference type="PANTHER" id="PTHR19282:SF505">
    <property type="entry name" value="TRANSMEMBRANE 4 SUPERFAMILY, ISOFORM C"/>
    <property type="match status" value="1"/>
</dbReference>
<dbReference type="CDD" id="cd03127">
    <property type="entry name" value="tetraspanin_LEL"/>
    <property type="match status" value="1"/>
</dbReference>
<protein>
    <recommendedName>
        <fullName evidence="9">Tetraspanin</fullName>
    </recommendedName>
</protein>
<feature type="transmembrane region" description="Helical" evidence="6">
    <location>
        <begin position="200"/>
        <end position="225"/>
    </location>
</feature>
<dbReference type="GO" id="GO:0005886">
    <property type="term" value="C:plasma membrane"/>
    <property type="evidence" value="ECO:0007669"/>
    <property type="project" value="TreeGrafter"/>
</dbReference>
<dbReference type="Proteomes" id="UP000075880">
    <property type="component" value="Unassembled WGS sequence"/>
</dbReference>
<feature type="region of interest" description="Disordered" evidence="5">
    <location>
        <begin position="253"/>
        <end position="288"/>
    </location>
</feature>
<feature type="transmembrane region" description="Helical" evidence="6">
    <location>
        <begin position="56"/>
        <end position="76"/>
    </location>
</feature>
<comment type="subcellular location">
    <subcellularLocation>
        <location evidence="1">Membrane</location>
        <topology evidence="1">Multi-pass membrane protein</topology>
    </subcellularLocation>
</comment>
<proteinExistence type="predicted"/>
<evidence type="ECO:0000256" key="2">
    <source>
        <dbReference type="ARBA" id="ARBA00022692"/>
    </source>
</evidence>
<keyword evidence="8" id="KW-1185">Reference proteome</keyword>
<organism evidence="7 8">
    <name type="scientific">Anopheles atroparvus</name>
    <name type="common">European mosquito</name>
    <dbReference type="NCBI Taxonomy" id="41427"/>
    <lineage>
        <taxon>Eukaryota</taxon>
        <taxon>Metazoa</taxon>
        <taxon>Ecdysozoa</taxon>
        <taxon>Arthropoda</taxon>
        <taxon>Hexapoda</taxon>
        <taxon>Insecta</taxon>
        <taxon>Pterygota</taxon>
        <taxon>Neoptera</taxon>
        <taxon>Endopterygota</taxon>
        <taxon>Diptera</taxon>
        <taxon>Nematocera</taxon>
        <taxon>Culicoidea</taxon>
        <taxon>Culicidae</taxon>
        <taxon>Anophelinae</taxon>
        <taxon>Anopheles</taxon>
    </lineage>
</organism>
<dbReference type="AlphaFoldDB" id="A0AAG5DFB0"/>
<evidence type="ECO:0008006" key="9">
    <source>
        <dbReference type="Google" id="ProtNLM"/>
    </source>
</evidence>
<keyword evidence="4 6" id="KW-0472">Membrane</keyword>
<feature type="compositionally biased region" description="Polar residues" evidence="5">
    <location>
        <begin position="253"/>
        <end position="266"/>
    </location>
</feature>
<name>A0AAG5DFB0_ANOAO</name>
<reference evidence="7" key="1">
    <citation type="submission" date="2024-04" db="UniProtKB">
        <authorList>
            <consortium name="EnsemblMetazoa"/>
        </authorList>
    </citation>
    <scope>IDENTIFICATION</scope>
    <source>
        <strain evidence="7">EBRO</strain>
    </source>
</reference>
<evidence type="ECO:0000313" key="7">
    <source>
        <dbReference type="EnsemblMetazoa" id="ENSAATROPP009529"/>
    </source>
</evidence>
<dbReference type="Pfam" id="PF00335">
    <property type="entry name" value="Tetraspanin"/>
    <property type="match status" value="1"/>
</dbReference>
<dbReference type="InterPro" id="IPR018499">
    <property type="entry name" value="Tetraspanin/Peripherin"/>
</dbReference>
<evidence type="ECO:0000313" key="8">
    <source>
        <dbReference type="Proteomes" id="UP000075880"/>
    </source>
</evidence>
<dbReference type="Gene3D" id="1.10.1450.10">
    <property type="entry name" value="Tetraspanin"/>
    <property type="match status" value="1"/>
</dbReference>
<dbReference type="PANTHER" id="PTHR19282">
    <property type="entry name" value="TETRASPANIN"/>
    <property type="match status" value="1"/>
</dbReference>
<keyword evidence="2 6" id="KW-0812">Transmembrane</keyword>
<evidence type="ECO:0000256" key="5">
    <source>
        <dbReference type="SAM" id="MobiDB-lite"/>
    </source>
</evidence>
<evidence type="ECO:0000256" key="4">
    <source>
        <dbReference type="ARBA" id="ARBA00023136"/>
    </source>
</evidence>
<evidence type="ECO:0000256" key="6">
    <source>
        <dbReference type="SAM" id="Phobius"/>
    </source>
</evidence>
<dbReference type="EnsemblMetazoa" id="ENSAATROPT010554">
    <property type="protein sequence ID" value="ENSAATROPP009529"/>
    <property type="gene ID" value="ENSAATROPG008574"/>
</dbReference>
<dbReference type="InterPro" id="IPR008952">
    <property type="entry name" value="Tetraspanin_EC2_sf"/>
</dbReference>
<feature type="transmembrane region" description="Helical" evidence="6">
    <location>
        <begin position="88"/>
        <end position="112"/>
    </location>
</feature>
<sequence>PPSVDSTRQTVSLVLEENTLNCEKNVPKICGGAQLVIGAFLLWTHRQYSPIVKDQFWEPFAVLIVLGLVSQLLCYLGWTSTSRKHRCYLGTFCAFLVLLIVILFLVSGWSVATKAHLITPAELAIESSFGEFLAKDSTKDQTHIWNRLQRDYHCCGYNGIHDYKKVGVPWSCYDPINSKVFNAGCMHVFVKSIEMNMVRVAVVAIASALIQSLGIFCVIQLTMLLRRPTIMLPNGENHSIRVKRTREMTPLSAANISNPTPHSSTKPPIPLKPVATRVDPPVIKPSSH</sequence>